<evidence type="ECO:0000313" key="2">
    <source>
        <dbReference type="Proteomes" id="UP000218811"/>
    </source>
</evidence>
<name>A0A2H3JCP2_WOLCO</name>
<keyword evidence="2" id="KW-1185">Reference proteome</keyword>
<organism evidence="1 2">
    <name type="scientific">Wolfiporia cocos (strain MD-104)</name>
    <name type="common">Brown rot fungus</name>
    <dbReference type="NCBI Taxonomy" id="742152"/>
    <lineage>
        <taxon>Eukaryota</taxon>
        <taxon>Fungi</taxon>
        <taxon>Dikarya</taxon>
        <taxon>Basidiomycota</taxon>
        <taxon>Agaricomycotina</taxon>
        <taxon>Agaricomycetes</taxon>
        <taxon>Polyporales</taxon>
        <taxon>Phaeolaceae</taxon>
        <taxon>Wolfiporia</taxon>
    </lineage>
</organism>
<sequence>MMISQALVRYVTDPTAVPSRTRSALGAEGRAGALLRFRFRRPSSALGEAEPRPAQAATR</sequence>
<accession>A0A2H3JCP2</accession>
<reference evidence="1 2" key="1">
    <citation type="journal article" date="2012" name="Science">
        <title>The Paleozoic origin of enzymatic lignin decomposition reconstructed from 31 fungal genomes.</title>
        <authorList>
            <person name="Floudas D."/>
            <person name="Binder M."/>
            <person name="Riley R."/>
            <person name="Barry K."/>
            <person name="Blanchette R.A."/>
            <person name="Henrissat B."/>
            <person name="Martinez A.T."/>
            <person name="Otillar R."/>
            <person name="Spatafora J.W."/>
            <person name="Yadav J.S."/>
            <person name="Aerts A."/>
            <person name="Benoit I."/>
            <person name="Boyd A."/>
            <person name="Carlson A."/>
            <person name="Copeland A."/>
            <person name="Coutinho P.M."/>
            <person name="de Vries R.P."/>
            <person name="Ferreira P."/>
            <person name="Findley K."/>
            <person name="Foster B."/>
            <person name="Gaskell J."/>
            <person name="Glotzer D."/>
            <person name="Gorecki P."/>
            <person name="Heitman J."/>
            <person name="Hesse C."/>
            <person name="Hori C."/>
            <person name="Igarashi K."/>
            <person name="Jurgens J.A."/>
            <person name="Kallen N."/>
            <person name="Kersten P."/>
            <person name="Kohler A."/>
            <person name="Kuees U."/>
            <person name="Kumar T.K.A."/>
            <person name="Kuo A."/>
            <person name="LaButti K."/>
            <person name="Larrondo L.F."/>
            <person name="Lindquist E."/>
            <person name="Ling A."/>
            <person name="Lombard V."/>
            <person name="Lucas S."/>
            <person name="Lundell T."/>
            <person name="Martin R."/>
            <person name="McLaughlin D.J."/>
            <person name="Morgenstern I."/>
            <person name="Morin E."/>
            <person name="Murat C."/>
            <person name="Nagy L.G."/>
            <person name="Nolan M."/>
            <person name="Ohm R.A."/>
            <person name="Patyshakuliyeva A."/>
            <person name="Rokas A."/>
            <person name="Ruiz-Duenas F.J."/>
            <person name="Sabat G."/>
            <person name="Salamov A."/>
            <person name="Samejima M."/>
            <person name="Schmutz J."/>
            <person name="Slot J.C."/>
            <person name="St John F."/>
            <person name="Stenlid J."/>
            <person name="Sun H."/>
            <person name="Sun S."/>
            <person name="Syed K."/>
            <person name="Tsang A."/>
            <person name="Wiebenga A."/>
            <person name="Young D."/>
            <person name="Pisabarro A."/>
            <person name="Eastwood D.C."/>
            <person name="Martin F."/>
            <person name="Cullen D."/>
            <person name="Grigoriev I.V."/>
            <person name="Hibbett D.S."/>
        </authorList>
    </citation>
    <scope>NUCLEOTIDE SEQUENCE [LARGE SCALE GENOMIC DNA]</scope>
    <source>
        <strain evidence="1 2">MD-104</strain>
    </source>
</reference>
<evidence type="ECO:0000313" key="1">
    <source>
        <dbReference type="EMBL" id="PCH37573.1"/>
    </source>
</evidence>
<dbReference type="Proteomes" id="UP000218811">
    <property type="component" value="Unassembled WGS sequence"/>
</dbReference>
<proteinExistence type="predicted"/>
<dbReference type="AlphaFoldDB" id="A0A2H3JCP2"/>
<dbReference type="EMBL" id="KB467931">
    <property type="protein sequence ID" value="PCH37573.1"/>
    <property type="molecule type" value="Genomic_DNA"/>
</dbReference>
<gene>
    <name evidence="1" type="ORF">WOLCODRAFT_29191</name>
</gene>
<protein>
    <submittedName>
        <fullName evidence="1">Uncharacterized protein</fullName>
    </submittedName>
</protein>